<evidence type="ECO:0000313" key="1">
    <source>
        <dbReference type="EnsemblMetazoa" id="Aqu2.1.12703_001"/>
    </source>
</evidence>
<proteinExistence type="predicted"/>
<protein>
    <submittedName>
        <fullName evidence="1">Uncharacterized protein</fullName>
    </submittedName>
</protein>
<sequence>MEETDTLMAEVDRVSQQYLPLSTSCSAMYFTLESLNQDLLSPIGSPVGGAGGGAYNGSNEISAFFDVLE</sequence>
<reference evidence="1" key="1">
    <citation type="submission" date="2017-05" db="UniProtKB">
        <authorList>
            <consortium name="EnsemblMetazoa"/>
        </authorList>
    </citation>
    <scope>IDENTIFICATION</scope>
</reference>
<dbReference type="InParanoid" id="A0A1X7TDM1"/>
<name>A0A1X7TDM1_AMPQE</name>
<accession>A0A1X7TDM1</accession>
<dbReference type="AlphaFoldDB" id="A0A1X7TDM1"/>
<organism evidence="1">
    <name type="scientific">Amphimedon queenslandica</name>
    <name type="common">Sponge</name>
    <dbReference type="NCBI Taxonomy" id="400682"/>
    <lineage>
        <taxon>Eukaryota</taxon>
        <taxon>Metazoa</taxon>
        <taxon>Porifera</taxon>
        <taxon>Demospongiae</taxon>
        <taxon>Heteroscleromorpha</taxon>
        <taxon>Haplosclerida</taxon>
        <taxon>Niphatidae</taxon>
        <taxon>Amphimedon</taxon>
    </lineage>
</organism>
<dbReference type="EnsemblMetazoa" id="Aqu2.1.12703_001">
    <property type="protein sequence ID" value="Aqu2.1.12703_001"/>
    <property type="gene ID" value="Aqu2.1.12703"/>
</dbReference>